<reference evidence="3" key="1">
    <citation type="submission" date="2014-07" db="EMBL/GenBank/DDBJ databases">
        <authorList>
            <person name="Monot Marc"/>
        </authorList>
    </citation>
    <scope>NUCLEOTIDE SEQUENCE</scope>
    <source>
        <strain evidence="4">7032989</strain>
        <strain evidence="3">7032994</strain>
    </source>
</reference>
<protein>
    <submittedName>
        <fullName evidence="2">Glycosyl transferase, group 2 family</fullName>
    </submittedName>
</protein>
<dbReference type="Gene3D" id="3.40.50.2000">
    <property type="entry name" value="Glycogen Phosphorylase B"/>
    <property type="match status" value="2"/>
</dbReference>
<evidence type="ECO:0000313" key="4">
    <source>
        <dbReference type="EMBL" id="CDS98793.1"/>
    </source>
</evidence>
<feature type="domain" description="Streptomycin biosynthesis protein StrF" evidence="1">
    <location>
        <begin position="7"/>
        <end position="217"/>
    </location>
</feature>
<dbReference type="EMBL" id="LK932465">
    <property type="protein sequence ID" value="CDS83189.1"/>
    <property type="molecule type" value="Genomic_DNA"/>
</dbReference>
<dbReference type="RefSeq" id="WP_021362145.1">
    <property type="nucleotide sequence ID" value="NZ_BBYB01000122.1"/>
</dbReference>
<dbReference type="Pfam" id="PF13712">
    <property type="entry name" value="Glyco_tranf_2_5"/>
    <property type="match status" value="1"/>
</dbReference>
<dbReference type="Gene3D" id="3.90.550.10">
    <property type="entry name" value="Spore Coat Polysaccharide Biosynthesis Protein SpsA, Chain A"/>
    <property type="match status" value="1"/>
</dbReference>
<sequence>MNNDKICFITCVNDERLYEECLVYINSLDIPKNFSIETVALRGADSIASAYNKAMRETDSKYKVYLHQDTFIINKNFIHDILEIFKKNTDVGMIGVAGVKDMPVNGIWWDSDKKAGKVYDSHTGKMDIYEFSNFEECFNEVMAIDGLIMITQYDVFWREDKFDGWHFYDLSQSMEFRQNKYKVIVPKQNKPWCMHDSGVVNINNGYDEYRIKFVKEYINLDLYRENFYEFDKKKASTILKSNKHVMDCMKEELTEQLRLKNYKDVLGIVSKIAHFSVFNHTGLYSCEECERALLECANNLPEIENTKLFTKKDLKRRKVLHVLSEGYSTGGHTRLVKNWIEIDKDSVHSVVTTWQSDTLPDWLLKAIDDSGGEVISLDLISDDCLKRAMALRKIAYDWADIVILYVHMWDTIPVVAFGVDGKIPILHVNHYDSTFWLGTSIADIVIDFSEASQLITLDKRGIDKSEILPMPLKEKEVFSKSEVRKRYNLEDDVTIILTIASERKYNSVNDINYFKIAKTLIENTDNTIIIVVGVDTENLYWKTLSNVTDNRVICFGTTANIDDFYKISDIYMESFMVGSHTSKLDAILYDLIPVKFKNEVSPIFTNMWNFIDKFDYKNIKEVIDMIKRYNTSEFDRDRIKEKQSEIKHFVIDKHCIEIKNYIDKIYNEANHHKVKYDLYKNDEIEDYQLFVALYGYMVKNKNMS</sequence>
<evidence type="ECO:0000313" key="3">
    <source>
        <dbReference type="EMBL" id="CDS83318.1"/>
    </source>
</evidence>
<dbReference type="SUPFAM" id="SSF53448">
    <property type="entry name" value="Nucleotide-diphospho-sugar transferases"/>
    <property type="match status" value="1"/>
</dbReference>
<name>A0A069A1P3_CLODI</name>
<accession>A0A069A1P3</accession>
<proteinExistence type="predicted"/>
<gene>
    <name evidence="4" type="ORF">BN1095_210149</name>
    <name evidence="2" type="ORF">BN1096_160141</name>
    <name evidence="3" type="ORF">BN1097_140143</name>
</gene>
<keyword evidence="2" id="KW-0808">Transferase</keyword>
<dbReference type="InterPro" id="IPR059123">
    <property type="entry name" value="StrF_dom"/>
</dbReference>
<dbReference type="AlphaFoldDB" id="A0A069A1P3"/>
<dbReference type="GO" id="GO:0016740">
    <property type="term" value="F:transferase activity"/>
    <property type="evidence" value="ECO:0007669"/>
    <property type="project" value="UniProtKB-KW"/>
</dbReference>
<dbReference type="SUPFAM" id="SSF53756">
    <property type="entry name" value="UDP-Glycosyltransferase/glycogen phosphorylase"/>
    <property type="match status" value="1"/>
</dbReference>
<organism evidence="3">
    <name type="scientific">Clostridioides difficile</name>
    <name type="common">Peptoclostridium difficile</name>
    <dbReference type="NCBI Taxonomy" id="1496"/>
    <lineage>
        <taxon>Bacteria</taxon>
        <taxon>Bacillati</taxon>
        <taxon>Bacillota</taxon>
        <taxon>Clostridia</taxon>
        <taxon>Peptostreptococcales</taxon>
        <taxon>Peptostreptococcaceae</taxon>
        <taxon>Clostridioides</taxon>
    </lineage>
</organism>
<evidence type="ECO:0000313" key="2">
    <source>
        <dbReference type="EMBL" id="CDS83189.1"/>
    </source>
</evidence>
<evidence type="ECO:0000259" key="1">
    <source>
        <dbReference type="Pfam" id="PF13712"/>
    </source>
</evidence>
<dbReference type="EMBL" id="LK932347">
    <property type="protein sequence ID" value="CDS83318.1"/>
    <property type="molecule type" value="Genomic_DNA"/>
</dbReference>
<dbReference type="InterPro" id="IPR029044">
    <property type="entry name" value="Nucleotide-diphossugar_trans"/>
</dbReference>
<dbReference type="EMBL" id="LK932861">
    <property type="protein sequence ID" value="CDS98793.1"/>
    <property type="molecule type" value="Genomic_DNA"/>
</dbReference>